<evidence type="ECO:0000256" key="7">
    <source>
        <dbReference type="ARBA" id="ARBA00022691"/>
    </source>
</evidence>
<dbReference type="AlphaFoldDB" id="A0A6I1EPM4"/>
<evidence type="ECO:0000256" key="14">
    <source>
        <dbReference type="ARBA" id="ARBA00048321"/>
    </source>
</evidence>
<feature type="binding site" evidence="16">
    <location>
        <position position="219"/>
    </location>
    <ligand>
        <name>S-adenosyl-L-methionine</name>
        <dbReference type="ChEBI" id="CHEBI:59789"/>
        <label>2</label>
    </ligand>
</feature>
<evidence type="ECO:0000313" key="19">
    <source>
        <dbReference type="EMBL" id="KAB7659387.1"/>
    </source>
</evidence>
<evidence type="ECO:0000256" key="17">
    <source>
        <dbReference type="PIRSR" id="PIRSR000167-2"/>
    </source>
</evidence>
<feature type="binding site" evidence="16">
    <location>
        <position position="121"/>
    </location>
    <ligand>
        <name>S-adenosyl-L-methionine</name>
        <dbReference type="ChEBI" id="CHEBI:59789"/>
        <label>1</label>
    </ligand>
</feature>
<comment type="similarity">
    <text evidence="3 15">Belongs to the anaerobic coproporphyrinogen-III oxidase family.</text>
</comment>
<feature type="binding site" evidence="16">
    <location>
        <position position="339"/>
    </location>
    <ligand>
        <name>S-adenosyl-L-methionine</name>
        <dbReference type="ChEBI" id="CHEBI:59789"/>
        <label>1</label>
    </ligand>
</feature>
<evidence type="ECO:0000256" key="16">
    <source>
        <dbReference type="PIRSR" id="PIRSR000167-1"/>
    </source>
</evidence>
<dbReference type="InterPro" id="IPR010723">
    <property type="entry name" value="HemN_C"/>
</dbReference>
<evidence type="ECO:0000259" key="18">
    <source>
        <dbReference type="PROSITE" id="PS51918"/>
    </source>
</evidence>
<feature type="binding site" evidence="16">
    <location>
        <position position="155"/>
    </location>
    <ligand>
        <name>S-adenosyl-L-methionine</name>
        <dbReference type="ChEBI" id="CHEBI:59789"/>
        <label>1</label>
    </ligand>
</feature>
<evidence type="ECO:0000256" key="6">
    <source>
        <dbReference type="ARBA" id="ARBA00022490"/>
    </source>
</evidence>
<evidence type="ECO:0000313" key="20">
    <source>
        <dbReference type="Proteomes" id="UP000430564"/>
    </source>
</evidence>
<evidence type="ECO:0000256" key="15">
    <source>
        <dbReference type="PIRNR" id="PIRNR000167"/>
    </source>
</evidence>
<evidence type="ECO:0000256" key="11">
    <source>
        <dbReference type="ARBA" id="ARBA00023014"/>
    </source>
</evidence>
<keyword evidence="10 15" id="KW-0408">Iron</keyword>
<dbReference type="FunFam" id="3.80.30.20:FF:000012">
    <property type="entry name" value="Coproporphyrinogen-III oxidase"/>
    <property type="match status" value="1"/>
</dbReference>
<dbReference type="NCBIfam" id="TIGR00538">
    <property type="entry name" value="hemN"/>
    <property type="match status" value="1"/>
</dbReference>
<evidence type="ECO:0000256" key="2">
    <source>
        <dbReference type="ARBA" id="ARBA00004785"/>
    </source>
</evidence>
<evidence type="ECO:0000256" key="3">
    <source>
        <dbReference type="ARBA" id="ARBA00005493"/>
    </source>
</evidence>
<comment type="pathway">
    <text evidence="2 15">Porphyrin-containing compound metabolism; protoporphyrin-IX biosynthesis; protoporphyrinogen-IX from coproporphyrinogen-III (AdoMet route): step 1/1.</text>
</comment>
<keyword evidence="9 15" id="KW-0560">Oxidoreductase</keyword>
<dbReference type="FunFam" id="1.10.10.920:FF:000001">
    <property type="entry name" value="Coproporphyrinogen-III oxidase"/>
    <property type="match status" value="1"/>
</dbReference>
<dbReference type="SMART" id="SM00729">
    <property type="entry name" value="Elp3"/>
    <property type="match status" value="1"/>
</dbReference>
<keyword evidence="7 15" id="KW-0949">S-adenosyl-L-methionine</keyword>
<evidence type="ECO:0000256" key="9">
    <source>
        <dbReference type="ARBA" id="ARBA00023002"/>
    </source>
</evidence>
<dbReference type="GO" id="GO:0046872">
    <property type="term" value="F:metal ion binding"/>
    <property type="evidence" value="ECO:0007669"/>
    <property type="project" value="UniProtKB-KW"/>
</dbReference>
<sequence>MMTPETSGVELPDMALLKKFDVPAPRYTSYPTADRFNASFGPADYEKALAGRGAAKHPAPLSLYVHVPFCNDVCFYCGCNKIVTRDHSRSAAYIEMIGRECDLVKEHITGSQELEQLHFGGGTPTFLTNDEISLMMETLTKRFPLAKEGGEFSIEVDPRTCGPDKVKKLREVGLNRMSLGVQDFNPDVQKAVNRIQPFEMTKETLDAAREAGFESINMDLIYGLPKQTRETFAHTIDKVLELSPDRIALYHYAHLPNHFKAQRRILPADLPDTVEKAHIMFDAITRLTQNGYRYIGMDHFAKHEDELSKAQIEGTLQRNFQGYSTKAECDMVALGVSAISKIGSAYACNPRELDDWAAAISAGRLATNRGYLLNADDELRRYVIMQIMCNFELRKKDVEERFGINFDETFGFELSKMKPYVHHELVELYDDRLVVLPKGKIFVRAVAMQFDRYLRESNRAGGYSRIA</sequence>
<name>A0A6I1EPM4_9BURK</name>
<dbReference type="SFLD" id="SFLDS00029">
    <property type="entry name" value="Radical_SAM"/>
    <property type="match status" value="1"/>
</dbReference>
<dbReference type="GO" id="GO:0004109">
    <property type="term" value="F:coproporphyrinogen oxidase activity"/>
    <property type="evidence" value="ECO:0007669"/>
    <property type="project" value="InterPro"/>
</dbReference>
<dbReference type="GO" id="GO:0005737">
    <property type="term" value="C:cytoplasm"/>
    <property type="evidence" value="ECO:0007669"/>
    <property type="project" value="UniProtKB-SubCell"/>
</dbReference>
<feature type="binding site" evidence="17">
    <location>
        <position position="70"/>
    </location>
    <ligand>
        <name>[4Fe-4S] cluster</name>
        <dbReference type="ChEBI" id="CHEBI:49883"/>
        <note>4Fe-4S-S-AdoMet</note>
    </ligand>
</feature>
<dbReference type="GO" id="GO:0051539">
    <property type="term" value="F:4 iron, 4 sulfur cluster binding"/>
    <property type="evidence" value="ECO:0007669"/>
    <property type="project" value="UniProtKB-KW"/>
</dbReference>
<accession>A0A6I1EPM4</accession>
<feature type="binding site" evidence="16">
    <location>
        <position position="64"/>
    </location>
    <ligand>
        <name>S-adenosyl-L-methionine</name>
        <dbReference type="ChEBI" id="CHEBI:59789"/>
        <label>1</label>
    </ligand>
</feature>
<feature type="domain" description="Radical SAM core" evidence="18">
    <location>
        <begin position="55"/>
        <end position="293"/>
    </location>
</feature>
<keyword evidence="12 15" id="KW-0627">Porphyrin biosynthesis</keyword>
<keyword evidence="8 15" id="KW-0479">Metal-binding</keyword>
<evidence type="ECO:0000256" key="13">
    <source>
        <dbReference type="ARBA" id="ARBA00024295"/>
    </source>
</evidence>
<dbReference type="InterPro" id="IPR004558">
    <property type="entry name" value="Coprogen_oxidase_HemN"/>
</dbReference>
<comment type="cofactor">
    <cofactor evidence="15 17">
        <name>[4Fe-4S] cluster</name>
        <dbReference type="ChEBI" id="CHEBI:49883"/>
    </cofactor>
    <text evidence="15 17">Binds 1 [4Fe-4S] cluster. The cluster is coordinated with 3 cysteines and an exchangeable S-adenosyl-L-methionine.</text>
</comment>
<comment type="caution">
    <text evidence="19">The sequence shown here is derived from an EMBL/GenBank/DDBJ whole genome shotgun (WGS) entry which is preliminary data.</text>
</comment>
<dbReference type="PROSITE" id="PS51918">
    <property type="entry name" value="RADICAL_SAM"/>
    <property type="match status" value="1"/>
</dbReference>
<dbReference type="InterPro" id="IPR013785">
    <property type="entry name" value="Aldolase_TIM"/>
</dbReference>
<dbReference type="InterPro" id="IPR034505">
    <property type="entry name" value="Coproporphyrinogen-III_oxidase"/>
</dbReference>
<keyword evidence="6 15" id="KW-0963">Cytoplasm</keyword>
<evidence type="ECO:0000256" key="12">
    <source>
        <dbReference type="ARBA" id="ARBA00023244"/>
    </source>
</evidence>
<organism evidence="19 20">
    <name type="scientific">Sutterella seckii</name>
    <dbReference type="NCBI Taxonomy" id="1944635"/>
    <lineage>
        <taxon>Bacteria</taxon>
        <taxon>Pseudomonadati</taxon>
        <taxon>Pseudomonadota</taxon>
        <taxon>Betaproteobacteria</taxon>
        <taxon>Burkholderiales</taxon>
        <taxon>Sutterellaceae</taxon>
        <taxon>Sutterella</taxon>
    </lineage>
</organism>
<dbReference type="Gene3D" id="3.20.20.70">
    <property type="entry name" value="Aldolase class I"/>
    <property type="match status" value="1"/>
</dbReference>
<dbReference type="Pfam" id="PF04055">
    <property type="entry name" value="Radical_SAM"/>
    <property type="match status" value="1"/>
</dbReference>
<dbReference type="UniPathway" id="UPA00251">
    <property type="reaction ID" value="UER00323"/>
</dbReference>
<evidence type="ECO:0000256" key="1">
    <source>
        <dbReference type="ARBA" id="ARBA00004496"/>
    </source>
</evidence>
<feature type="binding site" evidence="16">
    <location>
        <position position="194"/>
    </location>
    <ligand>
        <name>S-adenosyl-L-methionine</name>
        <dbReference type="ChEBI" id="CHEBI:59789"/>
        <label>2</label>
    </ligand>
</feature>
<reference evidence="19 20" key="1">
    <citation type="submission" date="2019-10" db="EMBL/GenBank/DDBJ databases">
        <title>Genome diversity of Sutterella seckii.</title>
        <authorList>
            <person name="Chaplin A.V."/>
            <person name="Sokolova S.R."/>
            <person name="Mosin K.A."/>
            <person name="Ivanova E.L."/>
            <person name="Kochetkova T.O."/>
            <person name="Goltsov A.Y."/>
            <person name="Trofimov D.Y."/>
            <person name="Efimov B.A."/>
        </authorList>
    </citation>
    <scope>NUCLEOTIDE SEQUENCE [LARGE SCALE GENOMIC DNA]</scope>
    <source>
        <strain evidence="19 20">ASD393</strain>
    </source>
</reference>
<dbReference type="InterPro" id="IPR007197">
    <property type="entry name" value="rSAM"/>
</dbReference>
<feature type="binding site" evidence="16">
    <location>
        <position position="182"/>
    </location>
    <ligand>
        <name>S-adenosyl-L-methionine</name>
        <dbReference type="ChEBI" id="CHEBI:59789"/>
        <label>2</label>
    </ligand>
</feature>
<keyword evidence="5 15" id="KW-0004">4Fe-4S</keyword>
<dbReference type="GO" id="GO:0006782">
    <property type="term" value="P:protoporphyrinogen IX biosynthetic process"/>
    <property type="evidence" value="ECO:0007669"/>
    <property type="project" value="UniProtKB-UniPathway"/>
</dbReference>
<feature type="binding site" evidence="16">
    <location>
        <begin position="76"/>
        <end position="78"/>
    </location>
    <ligand>
        <name>S-adenosyl-L-methionine</name>
        <dbReference type="ChEBI" id="CHEBI:59789"/>
        <label>2</label>
    </ligand>
</feature>
<feature type="binding site" evidence="16">
    <location>
        <begin position="122"/>
        <end position="123"/>
    </location>
    <ligand>
        <name>S-adenosyl-L-methionine</name>
        <dbReference type="ChEBI" id="CHEBI:59789"/>
        <label>2</label>
    </ligand>
</feature>
<dbReference type="SUPFAM" id="SSF102114">
    <property type="entry name" value="Radical SAM enzymes"/>
    <property type="match status" value="1"/>
</dbReference>
<evidence type="ECO:0000256" key="10">
    <source>
        <dbReference type="ARBA" id="ARBA00023004"/>
    </source>
</evidence>
<gene>
    <name evidence="19" type="primary">hemN</name>
    <name evidence="19" type="ORF">GBM95_06930</name>
</gene>
<evidence type="ECO:0000256" key="4">
    <source>
        <dbReference type="ARBA" id="ARBA00011245"/>
    </source>
</evidence>
<dbReference type="EMBL" id="WEHX01000040">
    <property type="protein sequence ID" value="KAB7659387.1"/>
    <property type="molecule type" value="Genomic_DNA"/>
</dbReference>
<dbReference type="CDD" id="cd01335">
    <property type="entry name" value="Radical_SAM"/>
    <property type="match status" value="1"/>
</dbReference>
<comment type="subunit">
    <text evidence="4">Monomer.</text>
</comment>
<dbReference type="InterPro" id="IPR006638">
    <property type="entry name" value="Elp3/MiaA/NifB-like_rSAM"/>
</dbReference>
<protein>
    <recommendedName>
        <fullName evidence="15">Coproporphyrinogen-III oxidase</fullName>
        <ecNumber evidence="15">1.3.98.3</ecNumber>
    </recommendedName>
</protein>
<feature type="binding site" evidence="16">
    <location>
        <position position="253"/>
    </location>
    <ligand>
        <name>S-adenosyl-L-methionine</name>
        <dbReference type="ChEBI" id="CHEBI:59789"/>
        <label>2</label>
    </ligand>
</feature>
<dbReference type="Gene3D" id="1.10.10.920">
    <property type="match status" value="1"/>
</dbReference>
<dbReference type="OrthoDB" id="9808022at2"/>
<evidence type="ECO:0000256" key="5">
    <source>
        <dbReference type="ARBA" id="ARBA00022485"/>
    </source>
</evidence>
<dbReference type="InterPro" id="IPR058240">
    <property type="entry name" value="rSAM_sf"/>
</dbReference>
<comment type="subcellular location">
    <subcellularLocation>
        <location evidence="1 15">Cytoplasm</location>
    </subcellularLocation>
</comment>
<dbReference type="RefSeq" id="WP_152158438.1">
    <property type="nucleotide sequence ID" value="NZ_WEHX01000040.1"/>
</dbReference>
<proteinExistence type="inferred from homology"/>
<dbReference type="PANTHER" id="PTHR13932:SF6">
    <property type="entry name" value="OXYGEN-INDEPENDENT COPROPORPHYRINOGEN III OXIDASE"/>
    <property type="match status" value="1"/>
</dbReference>
<feature type="binding site" evidence="17">
    <location>
        <position position="74"/>
    </location>
    <ligand>
        <name>[4Fe-4S] cluster</name>
        <dbReference type="ChEBI" id="CHEBI:49883"/>
        <note>4Fe-4S-S-AdoMet</note>
    </ligand>
</feature>
<dbReference type="SFLD" id="SFLDG01065">
    <property type="entry name" value="anaerobic_coproporphyrinogen-I"/>
    <property type="match status" value="1"/>
</dbReference>
<feature type="binding site" evidence="17">
    <location>
        <position position="77"/>
    </location>
    <ligand>
        <name>[4Fe-4S] cluster</name>
        <dbReference type="ChEBI" id="CHEBI:49883"/>
        <note>4Fe-4S-S-AdoMet</note>
    </ligand>
</feature>
<comment type="function">
    <text evidence="13">Involved in the heme biosynthesis. Catalyzes the anaerobic oxidative decarboxylation of propionate groups of rings A and B of coproporphyrinogen III to yield the vinyl groups in protoporphyrinogen IX.</text>
</comment>
<dbReference type="Pfam" id="PF06969">
    <property type="entry name" value="HemN_C"/>
    <property type="match status" value="1"/>
</dbReference>
<dbReference type="GO" id="GO:0051989">
    <property type="term" value="F:coproporphyrinogen dehydrogenase activity"/>
    <property type="evidence" value="ECO:0007669"/>
    <property type="project" value="UniProtKB-EC"/>
</dbReference>
<dbReference type="Proteomes" id="UP000430564">
    <property type="component" value="Unassembled WGS sequence"/>
</dbReference>
<keyword evidence="11 15" id="KW-0411">Iron-sulfur</keyword>
<evidence type="ECO:0000256" key="8">
    <source>
        <dbReference type="ARBA" id="ARBA00022723"/>
    </source>
</evidence>
<dbReference type="PANTHER" id="PTHR13932">
    <property type="entry name" value="COPROPORPHYRINIGEN III OXIDASE"/>
    <property type="match status" value="1"/>
</dbReference>
<dbReference type="EC" id="1.3.98.3" evidence="15"/>
<comment type="catalytic activity">
    <reaction evidence="14 15">
        <text>coproporphyrinogen III + 2 S-adenosyl-L-methionine = protoporphyrinogen IX + 2 5'-deoxyadenosine + 2 L-methionine + 2 CO2</text>
        <dbReference type="Rhea" id="RHEA:15425"/>
        <dbReference type="ChEBI" id="CHEBI:16526"/>
        <dbReference type="ChEBI" id="CHEBI:17319"/>
        <dbReference type="ChEBI" id="CHEBI:57307"/>
        <dbReference type="ChEBI" id="CHEBI:57309"/>
        <dbReference type="ChEBI" id="CHEBI:57844"/>
        <dbReference type="ChEBI" id="CHEBI:59789"/>
        <dbReference type="EC" id="1.3.98.3"/>
    </reaction>
</comment>
<dbReference type="PIRSF" id="PIRSF000167">
    <property type="entry name" value="HemN"/>
    <property type="match status" value="1"/>
</dbReference>